<dbReference type="Pfam" id="PF15308">
    <property type="entry name" value="CEP170_C"/>
    <property type="match status" value="1"/>
</dbReference>
<organism evidence="4 5">
    <name type="scientific">Oncorhynchus mykiss</name>
    <name type="common">Rainbow trout</name>
    <name type="synonym">Salmo gairdneri</name>
    <dbReference type="NCBI Taxonomy" id="8022"/>
    <lineage>
        <taxon>Eukaryota</taxon>
        <taxon>Metazoa</taxon>
        <taxon>Chordata</taxon>
        <taxon>Craniata</taxon>
        <taxon>Vertebrata</taxon>
        <taxon>Euteleostomi</taxon>
        <taxon>Actinopterygii</taxon>
        <taxon>Neopterygii</taxon>
        <taxon>Teleostei</taxon>
        <taxon>Protacanthopterygii</taxon>
        <taxon>Salmoniformes</taxon>
        <taxon>Salmonidae</taxon>
        <taxon>Salmoninae</taxon>
        <taxon>Oncorhynchus</taxon>
    </lineage>
</organism>
<feature type="compositionally biased region" description="Low complexity" evidence="2">
    <location>
        <begin position="1147"/>
        <end position="1170"/>
    </location>
</feature>
<evidence type="ECO:0000313" key="4">
    <source>
        <dbReference type="EMBL" id="CDQ77774.1"/>
    </source>
</evidence>
<feature type="domain" description="FHA" evidence="3">
    <location>
        <begin position="23"/>
        <end position="73"/>
    </location>
</feature>
<name>A0A060XKH2_ONCMY</name>
<dbReference type="PANTHER" id="PTHR15715:SF49">
    <property type="entry name" value="CENTROSOMAL PROTEIN OF 170 KDA ISOFORM X1"/>
    <property type="match status" value="1"/>
</dbReference>
<dbReference type="InterPro" id="IPR051176">
    <property type="entry name" value="Cent_Immune-Sig_Mod"/>
</dbReference>
<dbReference type="InterPro" id="IPR029300">
    <property type="entry name" value="CEP170_C"/>
</dbReference>
<proteinExistence type="inferred from homology"/>
<feature type="region of interest" description="Disordered" evidence="2">
    <location>
        <begin position="551"/>
        <end position="579"/>
    </location>
</feature>
<dbReference type="Gene3D" id="2.60.200.20">
    <property type="match status" value="1"/>
</dbReference>
<feature type="compositionally biased region" description="Low complexity" evidence="2">
    <location>
        <begin position="696"/>
        <end position="711"/>
    </location>
</feature>
<dbReference type="SMART" id="SM00240">
    <property type="entry name" value="FHA"/>
    <property type="match status" value="1"/>
</dbReference>
<accession>A0A060XKH2</accession>
<feature type="region of interest" description="Disordered" evidence="2">
    <location>
        <begin position="482"/>
        <end position="509"/>
    </location>
</feature>
<protein>
    <recommendedName>
        <fullName evidence="3">FHA domain-containing protein</fullName>
    </recommendedName>
</protein>
<dbReference type="AlphaFoldDB" id="A0A060XKH2"/>
<reference evidence="4" key="2">
    <citation type="submission" date="2014-03" db="EMBL/GenBank/DDBJ databases">
        <authorList>
            <person name="Genoscope - CEA"/>
        </authorList>
    </citation>
    <scope>NUCLEOTIDE SEQUENCE</scope>
</reference>
<gene>
    <name evidence="4" type="ORF">GSONMT00013999001</name>
</gene>
<evidence type="ECO:0000256" key="2">
    <source>
        <dbReference type="SAM" id="MobiDB-lite"/>
    </source>
</evidence>
<feature type="region of interest" description="Disordered" evidence="2">
    <location>
        <begin position="378"/>
        <end position="423"/>
    </location>
</feature>
<feature type="compositionally biased region" description="Basic and acidic residues" evidence="2">
    <location>
        <begin position="234"/>
        <end position="248"/>
    </location>
</feature>
<evidence type="ECO:0000313" key="5">
    <source>
        <dbReference type="Proteomes" id="UP000193380"/>
    </source>
</evidence>
<evidence type="ECO:0000256" key="1">
    <source>
        <dbReference type="ARBA" id="ARBA00010436"/>
    </source>
</evidence>
<dbReference type="STRING" id="8022.A0A060XKH2"/>
<feature type="compositionally biased region" description="Polar residues" evidence="2">
    <location>
        <begin position="251"/>
        <end position="265"/>
    </location>
</feature>
<feature type="compositionally biased region" description="Basic and acidic residues" evidence="2">
    <location>
        <begin position="482"/>
        <end position="492"/>
    </location>
</feature>
<dbReference type="GO" id="GO:0005814">
    <property type="term" value="C:centriole"/>
    <property type="evidence" value="ECO:0007669"/>
    <property type="project" value="TreeGrafter"/>
</dbReference>
<comment type="similarity">
    <text evidence="1">Belongs to the CEP170 family.</text>
</comment>
<dbReference type="EMBL" id="FR905259">
    <property type="protein sequence ID" value="CDQ77774.1"/>
    <property type="molecule type" value="Genomic_DNA"/>
</dbReference>
<dbReference type="PANTHER" id="PTHR15715">
    <property type="entry name" value="CENTROSOMAL PROTEIN OF 170 KDA"/>
    <property type="match status" value="1"/>
</dbReference>
<dbReference type="PROSITE" id="PS50006">
    <property type="entry name" value="FHA_DOMAIN"/>
    <property type="match status" value="1"/>
</dbReference>
<feature type="compositionally biased region" description="Polar residues" evidence="2">
    <location>
        <begin position="272"/>
        <end position="291"/>
    </location>
</feature>
<feature type="compositionally biased region" description="Low complexity" evidence="2">
    <location>
        <begin position="740"/>
        <end position="754"/>
    </location>
</feature>
<feature type="region of interest" description="Disordered" evidence="2">
    <location>
        <begin position="1125"/>
        <end position="1198"/>
    </location>
</feature>
<dbReference type="PaxDb" id="8022-A0A060XKH2"/>
<feature type="compositionally biased region" description="Basic and acidic residues" evidence="2">
    <location>
        <begin position="554"/>
        <end position="577"/>
    </location>
</feature>
<feature type="region of interest" description="Disordered" evidence="2">
    <location>
        <begin position="674"/>
        <end position="797"/>
    </location>
</feature>
<evidence type="ECO:0000259" key="3">
    <source>
        <dbReference type="PROSITE" id="PS50006"/>
    </source>
</evidence>
<feature type="region of interest" description="Disordered" evidence="2">
    <location>
        <begin position="214"/>
        <end position="299"/>
    </location>
</feature>
<dbReference type="InterPro" id="IPR000253">
    <property type="entry name" value="FHA_dom"/>
</dbReference>
<feature type="compositionally biased region" description="Polar residues" evidence="2">
    <location>
        <begin position="674"/>
        <end position="695"/>
    </location>
</feature>
<dbReference type="Pfam" id="PF00498">
    <property type="entry name" value="FHA"/>
    <property type="match status" value="1"/>
</dbReference>
<feature type="region of interest" description="Disordered" evidence="2">
    <location>
        <begin position="858"/>
        <end position="879"/>
    </location>
</feature>
<sequence length="1198" mass="130040">MSVSSWFLVSGGGMRHRLPWEMIFVGRDDCELMLQSRSVDKQHAVINYEPTTDEHKVKDLGSLNGTFVNEVRIQEQVYITLKIDDKLRFGYDILSCSSLKSCAVQSPFLNLSHIPTCSLWCEESSILFAHKKSYNDGKTCGLSLLMQTEKSSNFLIIASLFVHASWDNDKCIITDASIGCARGSRTTCVVDRCRFSTARDIAVLKRGTPLYGQPSWWGDGDADDENSGKQDGTTTDRKQERSESDPKETTAGAQENGLYTSSQEPSYFEIPSYTNELPSQDTEGATATNPASGPEAVPQGHASFTIEFDLQASNKVTVKDRVAKVVPEVRPRPPKKGAGEELSALQTAMVAAEVKVADWLAQNEIPLARTESVDRVVEDDGESVKSDVPVQLKSLKGSKHEDGTQSDSENAAALGEQRRAALEDHSRGLWGGRIEGSGVKIREGRANVPEGLFAEEDSPARRHRSSASKMAPIGGELRERTKDSVPYHRDQHQPIGLGEGFQNRHGDDYSDRGTYTIEIENEDNQEEEARRMIDKVFGVEDYQTLSRVAGYPDIQRERLTTQRPGSGDRGKPGRIEPESLPEELVVGGPRWVSQWATLAASHIRTDPEGSGAESHVHYHTEDRGATAGFRPVLKLKCFASYHLFQYKVKNNYNKEKSVGYLYCQYMRYPVSSHSSHARTQAGSTKASRAKNTQASSTTTNTLSKPTTTLPKVRPTRASILRRARLGDSSDTEPADMDRMSVASEASTTSSRSAAPGPGIRRGLSRIDALAQPRKPRMGSPSAQSDSEATGGRSRGIGARSIATDYAVRQGLRGVSNMGGIIPRARANSASKLPDKSKGYITPTAGGRWRRMPMDYASTSEDEFGSNRHPSKHGGPARQFASPRLTQLGGSAPATPSPGGIAALRQQSAGREQEEYMKDWTTHSEEIARISQDLAKDLAMLAREIHDVAGEIDSVSPAASAATDPGAMMEERVFDDGLDLGSGPSTESILGNNIRPVELRPRNSNRQGPRAIRRQTWNREDAVLDSLLLASVTQLSARIRHSVDKTAGKIRILFKDKNRKWDEIENKLQAEHDSLLLKTSSTVRCQTPTVLTSHLVSCLIDVMVDPDGTLDALASLGLTSPLTDLQRVSPGAAGPSSVGHPTGGSSGEGPSSSTLSAPSGGPSSGASGTSTQVAERDLGLHVDNNLPSIGGEQNCVVHK</sequence>
<dbReference type="Proteomes" id="UP000193380">
    <property type="component" value="Unassembled WGS sequence"/>
</dbReference>
<dbReference type="SUPFAM" id="SSF49879">
    <property type="entry name" value="SMAD/FHA domain"/>
    <property type="match status" value="1"/>
</dbReference>
<dbReference type="InterPro" id="IPR008984">
    <property type="entry name" value="SMAD_FHA_dom_sf"/>
</dbReference>
<reference evidence="4" key="1">
    <citation type="journal article" date="2014" name="Nat. Commun.">
        <title>The rainbow trout genome provides novel insights into evolution after whole-genome duplication in vertebrates.</title>
        <authorList>
            <person name="Berthelot C."/>
            <person name="Brunet F."/>
            <person name="Chalopin D."/>
            <person name="Juanchich A."/>
            <person name="Bernard M."/>
            <person name="Noel B."/>
            <person name="Bento P."/>
            <person name="Da Silva C."/>
            <person name="Labadie K."/>
            <person name="Alberti A."/>
            <person name="Aury J.M."/>
            <person name="Louis A."/>
            <person name="Dehais P."/>
            <person name="Bardou P."/>
            <person name="Montfort J."/>
            <person name="Klopp C."/>
            <person name="Cabau C."/>
            <person name="Gaspin C."/>
            <person name="Thorgaard G.H."/>
            <person name="Boussaha M."/>
            <person name="Quillet E."/>
            <person name="Guyomard R."/>
            <person name="Galiana D."/>
            <person name="Bobe J."/>
            <person name="Volff J.N."/>
            <person name="Genet C."/>
            <person name="Wincker P."/>
            <person name="Jaillon O."/>
            <person name="Roest Crollius H."/>
            <person name="Guiguen Y."/>
        </authorList>
    </citation>
    <scope>NUCLEOTIDE SEQUENCE [LARGE SCALE GENOMIC DNA]</scope>
</reference>